<keyword evidence="5" id="KW-0560">Oxidoreductase</keyword>
<proteinExistence type="inferred from homology"/>
<feature type="domain" description="Glucose-methanol-choline oxidoreductase N-terminal" evidence="7">
    <location>
        <begin position="268"/>
        <end position="372"/>
    </location>
</feature>
<evidence type="ECO:0000256" key="2">
    <source>
        <dbReference type="ARBA" id="ARBA00010790"/>
    </source>
</evidence>
<comment type="cofactor">
    <cofactor evidence="1">
        <name>FAD</name>
        <dbReference type="ChEBI" id="CHEBI:57692"/>
    </cofactor>
</comment>
<dbReference type="PANTHER" id="PTHR42784">
    <property type="entry name" value="PYRANOSE 2-OXIDASE"/>
    <property type="match status" value="1"/>
</dbReference>
<dbReference type="EMBL" id="JADBDZ010000001">
    <property type="protein sequence ID" value="MBE1536696.1"/>
    <property type="molecule type" value="Genomic_DNA"/>
</dbReference>
<dbReference type="InterPro" id="IPR051473">
    <property type="entry name" value="P2Ox-like"/>
</dbReference>
<dbReference type="InterPro" id="IPR036188">
    <property type="entry name" value="FAD/NAD-bd_sf"/>
</dbReference>
<evidence type="ECO:0000313" key="9">
    <source>
        <dbReference type="EMBL" id="MBE1536696.1"/>
    </source>
</evidence>
<dbReference type="RefSeq" id="WP_192762700.1">
    <property type="nucleotide sequence ID" value="NZ_JADBDZ010000001.1"/>
</dbReference>
<evidence type="ECO:0000256" key="6">
    <source>
        <dbReference type="SAM" id="MobiDB-lite"/>
    </source>
</evidence>
<feature type="region of interest" description="Disordered" evidence="6">
    <location>
        <begin position="636"/>
        <end position="655"/>
    </location>
</feature>
<reference evidence="9 10" key="1">
    <citation type="submission" date="2020-10" db="EMBL/GenBank/DDBJ databases">
        <title>Sequencing the genomes of 1000 actinobacteria strains.</title>
        <authorList>
            <person name="Klenk H.-P."/>
        </authorList>
    </citation>
    <scope>NUCLEOTIDE SEQUENCE [LARGE SCALE GENOMIC DNA]</scope>
    <source>
        <strain evidence="9 10">DSM 46744</strain>
    </source>
</reference>
<name>A0ABR9K1I5_9ACTN</name>
<dbReference type="Gene3D" id="3.50.50.60">
    <property type="entry name" value="FAD/NAD(P)-binding domain"/>
    <property type="match status" value="2"/>
</dbReference>
<accession>A0ABR9K1I5</accession>
<evidence type="ECO:0000256" key="4">
    <source>
        <dbReference type="ARBA" id="ARBA00022827"/>
    </source>
</evidence>
<evidence type="ECO:0000256" key="5">
    <source>
        <dbReference type="ARBA" id="ARBA00023002"/>
    </source>
</evidence>
<comment type="caution">
    <text evidence="9">The sequence shown here is derived from an EMBL/GenBank/DDBJ whole genome shotgun (WGS) entry which is preliminary data.</text>
</comment>
<dbReference type="Pfam" id="PF00732">
    <property type="entry name" value="GMC_oxred_N"/>
    <property type="match status" value="1"/>
</dbReference>
<keyword evidence="4" id="KW-0274">FAD</keyword>
<evidence type="ECO:0000259" key="8">
    <source>
        <dbReference type="Pfam" id="PF05199"/>
    </source>
</evidence>
<dbReference type="PANTHER" id="PTHR42784:SF1">
    <property type="entry name" value="PYRANOSE 2-OXIDASE"/>
    <property type="match status" value="1"/>
</dbReference>
<dbReference type="Proteomes" id="UP000627838">
    <property type="component" value="Unassembled WGS sequence"/>
</dbReference>
<evidence type="ECO:0000256" key="1">
    <source>
        <dbReference type="ARBA" id="ARBA00001974"/>
    </source>
</evidence>
<gene>
    <name evidence="9" type="ORF">H4W34_006529</name>
</gene>
<evidence type="ECO:0000259" key="7">
    <source>
        <dbReference type="Pfam" id="PF00732"/>
    </source>
</evidence>
<dbReference type="InterPro" id="IPR007867">
    <property type="entry name" value="GMC_OxRtase_C"/>
</dbReference>
<sequence>MTVTPAAAARRHYDAIVVGAGWAGSLIAERLGAKGWQVLVLEAGNGGTETWPGYLDSLDTFYSAVAKVPNSAYRPNRAVPSPDVLDMAPIRPTEPGGKEFTSDGYFVQEGPLPYGTDYLRALGGAGMHWLGAVPRMHPDDFAVRRDYEYGRDWPLTAADLQPFYARAEREMGVAGDAAEQRELGVVHDPAYVYPMHGIPRSYLDAYCAERLDGHEIVEPVGGQAGRLKVTALPQARNSTPDPRYDGGRGFRPSGASGLPNYGERCVGNASCVPICPVQAKSSPLRVQARFDGGVTLATRSVVTRVLHGRGGTVRGVEYRTYGDPATPVSEPYTAEADIVVLAAHAIENARLMLFSEAATTSGEVGKNLMDHPTMLAWGLSAEADGLVGPYRGPGHTSGVEVFRFGAARRARAPFRIELGNWGWGWATGAPMSNVAAALGVGGTPDGEVRSDHAFGPGLRRLLGSAIGRQLQLQIAIEQSADPANRVTIDPRRYRDPMGNPRPIITYDLDDHVRDGMVAAHHVAGRIFRRLGATDHTSYAPQNGVPPIGHLTHTFGGAEVHLAFRGAGHGAGTHIMGTSARNSVVDSFQRTHDHPNLYAVGCGSMPSIGTSNPTVTMAALALRSADHIDRQLAGLHRPAALRPPAQRTAARQETTS</sequence>
<keyword evidence="10" id="KW-1185">Reference proteome</keyword>
<dbReference type="InterPro" id="IPR000172">
    <property type="entry name" value="GMC_OxRdtase_N"/>
</dbReference>
<dbReference type="SUPFAM" id="SSF51905">
    <property type="entry name" value="FAD/NAD(P)-binding domain"/>
    <property type="match status" value="1"/>
</dbReference>
<evidence type="ECO:0000313" key="10">
    <source>
        <dbReference type="Proteomes" id="UP000627838"/>
    </source>
</evidence>
<protein>
    <submittedName>
        <fullName evidence="9">Choline dehydrogenase-like flavoprotein</fullName>
    </submittedName>
</protein>
<evidence type="ECO:0000256" key="3">
    <source>
        <dbReference type="ARBA" id="ARBA00022630"/>
    </source>
</evidence>
<keyword evidence="3" id="KW-0285">Flavoprotein</keyword>
<comment type="similarity">
    <text evidence="2">Belongs to the GMC oxidoreductase family.</text>
</comment>
<feature type="domain" description="Glucose-methanol-choline oxidoreductase C-terminal" evidence="8">
    <location>
        <begin position="483"/>
        <end position="620"/>
    </location>
</feature>
<organism evidence="9 10">
    <name type="scientific">Actinomadura algeriensis</name>
    <dbReference type="NCBI Taxonomy" id="1679523"/>
    <lineage>
        <taxon>Bacteria</taxon>
        <taxon>Bacillati</taxon>
        <taxon>Actinomycetota</taxon>
        <taxon>Actinomycetes</taxon>
        <taxon>Streptosporangiales</taxon>
        <taxon>Thermomonosporaceae</taxon>
        <taxon>Actinomadura</taxon>
    </lineage>
</organism>
<dbReference type="Pfam" id="PF05199">
    <property type="entry name" value="GMC_oxred_C"/>
    <property type="match status" value="1"/>
</dbReference>